<feature type="region of interest" description="Disordered" evidence="1">
    <location>
        <begin position="296"/>
        <end position="449"/>
    </location>
</feature>
<evidence type="ECO:0000256" key="2">
    <source>
        <dbReference type="SAM" id="Phobius"/>
    </source>
</evidence>
<feature type="transmembrane region" description="Helical" evidence="2">
    <location>
        <begin position="34"/>
        <end position="55"/>
    </location>
</feature>
<feature type="compositionally biased region" description="Gly residues" evidence="1">
    <location>
        <begin position="325"/>
        <end position="362"/>
    </location>
</feature>
<sequence>MEVLVAVTAFAGALFAAITTGILVGRLRDERSGWLIAWTITTSALCLALGAVAIGHLMGFGPTTFRIYQITGAFLAPFWLAIGMIQMIAEKAAARFASWLLGIAFTLVTVVIMVLDPISEPEKFGKTLPLGDTHWTIIPTSLLNAAHGLTYLILIGCLILAVFRWRGGDDVDADNMHAGVVLAPTGLALVGAVRFAIPGVFAALVITLMVGAVWYAVARPLAPYDEERDGADDDDWDDERPPVRRAADPDSGFPSGPLPVTTVSSAMPPPPRRSGLGDLVAEYRAGDQGDVDFAARMQPSGAFGGPRTGEFIGPDGSGDPLAGQGRPGQGMPGQGMPGQGMPGQGMPGGPLPGQGLPGGPVTGQGLALGSNMPGMPGQSGGWAQQGRNPMPGDQGQYGRPGPLDAGMAGHAGQNGSHRAPGQPPEYSMPATGALFPGNEIKPPFGHPEGSAVRRTDMPLASAGPVRPSPSIYGLLTVFTLMDGMGEAFDRLAEETVEAVRRSEPDTLIFICHAVKSAPLQRIVYELYRDEVAFTEHQRQPHMERFSRERVAHVLAANVIELNVNAAKVVPLPTAFHV</sequence>
<gene>
    <name evidence="4" type="ORF">ACFO8L_23215</name>
</gene>
<dbReference type="RefSeq" id="WP_262842237.1">
    <property type="nucleotide sequence ID" value="NZ_JANZYP010000009.1"/>
</dbReference>
<name>A0ABV9ELZ1_9ACTN</name>
<evidence type="ECO:0000313" key="4">
    <source>
        <dbReference type="EMBL" id="MFC4589019.1"/>
    </source>
</evidence>
<proteinExistence type="predicted"/>
<feature type="transmembrane region" description="Helical" evidence="2">
    <location>
        <begin position="6"/>
        <end position="27"/>
    </location>
</feature>
<feature type="transmembrane region" description="Helical" evidence="2">
    <location>
        <begin position="67"/>
        <end position="89"/>
    </location>
</feature>
<feature type="compositionally biased region" description="Acidic residues" evidence="1">
    <location>
        <begin position="226"/>
        <end position="238"/>
    </location>
</feature>
<keyword evidence="2" id="KW-0812">Transmembrane</keyword>
<feature type="domain" description="ABM" evidence="3">
    <location>
        <begin position="475"/>
        <end position="546"/>
    </location>
</feature>
<evidence type="ECO:0000259" key="3">
    <source>
        <dbReference type="Pfam" id="PF03992"/>
    </source>
</evidence>
<dbReference type="GO" id="GO:0004497">
    <property type="term" value="F:monooxygenase activity"/>
    <property type="evidence" value="ECO:0007669"/>
    <property type="project" value="UniProtKB-KW"/>
</dbReference>
<evidence type="ECO:0000256" key="1">
    <source>
        <dbReference type="SAM" id="MobiDB-lite"/>
    </source>
</evidence>
<comment type="caution">
    <text evidence="4">The sequence shown here is derived from an EMBL/GenBank/DDBJ whole genome shotgun (WGS) entry which is preliminary data.</text>
</comment>
<feature type="transmembrane region" description="Helical" evidence="2">
    <location>
        <begin position="135"/>
        <end position="163"/>
    </location>
</feature>
<keyword evidence="4" id="KW-0560">Oxidoreductase</keyword>
<reference evidence="5" key="1">
    <citation type="journal article" date="2019" name="Int. J. Syst. Evol. Microbiol.">
        <title>The Global Catalogue of Microorganisms (GCM) 10K type strain sequencing project: providing services to taxonomists for standard genome sequencing and annotation.</title>
        <authorList>
            <consortium name="The Broad Institute Genomics Platform"/>
            <consortium name="The Broad Institute Genome Sequencing Center for Infectious Disease"/>
            <person name="Wu L."/>
            <person name="Ma J."/>
        </authorList>
    </citation>
    <scope>NUCLEOTIDE SEQUENCE [LARGE SCALE GENOMIC DNA]</scope>
    <source>
        <strain evidence="5">CCUG 49560</strain>
    </source>
</reference>
<accession>A0ABV9ELZ1</accession>
<feature type="transmembrane region" description="Helical" evidence="2">
    <location>
        <begin position="96"/>
        <end position="115"/>
    </location>
</feature>
<feature type="region of interest" description="Disordered" evidence="1">
    <location>
        <begin position="226"/>
        <end position="277"/>
    </location>
</feature>
<dbReference type="EMBL" id="JBHSFN010000014">
    <property type="protein sequence ID" value="MFC4589019.1"/>
    <property type="molecule type" value="Genomic_DNA"/>
</dbReference>
<dbReference type="InterPro" id="IPR011008">
    <property type="entry name" value="Dimeric_a/b-barrel"/>
</dbReference>
<protein>
    <submittedName>
        <fullName evidence="4">Antibiotic biosynthesis monooxygenase</fullName>
    </submittedName>
</protein>
<keyword evidence="5" id="KW-1185">Reference proteome</keyword>
<organism evidence="4 5">
    <name type="scientific">Sphaerisporangium corydalis</name>
    <dbReference type="NCBI Taxonomy" id="1441875"/>
    <lineage>
        <taxon>Bacteria</taxon>
        <taxon>Bacillati</taxon>
        <taxon>Actinomycetota</taxon>
        <taxon>Actinomycetes</taxon>
        <taxon>Streptosporangiales</taxon>
        <taxon>Streptosporangiaceae</taxon>
        <taxon>Sphaerisporangium</taxon>
    </lineage>
</organism>
<keyword evidence="2" id="KW-1133">Transmembrane helix</keyword>
<dbReference type="Pfam" id="PF03992">
    <property type="entry name" value="ABM"/>
    <property type="match status" value="1"/>
</dbReference>
<dbReference type="SUPFAM" id="SSF54909">
    <property type="entry name" value="Dimeric alpha+beta barrel"/>
    <property type="match status" value="1"/>
</dbReference>
<keyword evidence="4" id="KW-0503">Monooxygenase</keyword>
<keyword evidence="2" id="KW-0472">Membrane</keyword>
<dbReference type="InterPro" id="IPR007138">
    <property type="entry name" value="ABM_dom"/>
</dbReference>
<feature type="compositionally biased region" description="Basic and acidic residues" evidence="1">
    <location>
        <begin position="239"/>
        <end position="248"/>
    </location>
</feature>
<feature type="transmembrane region" description="Helical" evidence="2">
    <location>
        <begin position="199"/>
        <end position="218"/>
    </location>
</feature>
<evidence type="ECO:0000313" key="5">
    <source>
        <dbReference type="Proteomes" id="UP001595891"/>
    </source>
</evidence>
<dbReference type="Proteomes" id="UP001595891">
    <property type="component" value="Unassembled WGS sequence"/>
</dbReference>
<dbReference type="Gene3D" id="3.30.70.100">
    <property type="match status" value="1"/>
</dbReference>